<reference evidence="5" key="1">
    <citation type="submission" date="2022-11" db="EMBL/GenBank/DDBJ databases">
        <title>Taxonomic description of a new Pseudomonas species.</title>
        <authorList>
            <person name="Tambong J.T."/>
        </authorList>
    </citation>
    <scope>NUCLEOTIDE SEQUENCE</scope>
    <source>
        <strain evidence="5">S1Bt42</strain>
    </source>
</reference>
<accession>A0ABY6QBP9</accession>
<evidence type="ECO:0000313" key="6">
    <source>
        <dbReference type="Proteomes" id="UP001164116"/>
    </source>
</evidence>
<dbReference type="EMBL" id="CP112866">
    <property type="protein sequence ID" value="UZW17422.1"/>
    <property type="molecule type" value="Genomic_DNA"/>
</dbReference>
<dbReference type="PANTHER" id="PTHR44757">
    <property type="entry name" value="DIGUANYLATE CYCLASE DGCP"/>
    <property type="match status" value="1"/>
</dbReference>
<organism evidence="5 6">
    <name type="scientific">Pseudomonas quebecensis</name>
    <dbReference type="NCBI Taxonomy" id="2995174"/>
    <lineage>
        <taxon>Bacteria</taxon>
        <taxon>Pseudomonadati</taxon>
        <taxon>Pseudomonadota</taxon>
        <taxon>Gammaproteobacteria</taxon>
        <taxon>Pseudomonadales</taxon>
        <taxon>Pseudomonadaceae</taxon>
        <taxon>Pseudomonas</taxon>
    </lineage>
</organism>
<dbReference type="PROSITE" id="PS50883">
    <property type="entry name" value="EAL"/>
    <property type="match status" value="1"/>
</dbReference>
<gene>
    <name evidence="5" type="ORF">OSC50_18780</name>
</gene>
<dbReference type="PANTHER" id="PTHR44757:SF2">
    <property type="entry name" value="BIOFILM ARCHITECTURE MAINTENANCE PROTEIN MBAA"/>
    <property type="match status" value="1"/>
</dbReference>
<dbReference type="Pfam" id="PF00072">
    <property type="entry name" value="Response_reg"/>
    <property type="match status" value="1"/>
</dbReference>
<feature type="domain" description="Response regulatory" evidence="2">
    <location>
        <begin position="19"/>
        <end position="165"/>
    </location>
</feature>
<dbReference type="CDD" id="cd01948">
    <property type="entry name" value="EAL"/>
    <property type="match status" value="1"/>
</dbReference>
<dbReference type="PROSITE" id="PS50887">
    <property type="entry name" value="GGDEF"/>
    <property type="match status" value="1"/>
</dbReference>
<dbReference type="PROSITE" id="PS50110">
    <property type="entry name" value="RESPONSE_REGULATORY"/>
    <property type="match status" value="1"/>
</dbReference>
<dbReference type="CDD" id="cd01949">
    <property type="entry name" value="GGDEF"/>
    <property type="match status" value="1"/>
</dbReference>
<dbReference type="Proteomes" id="UP001164116">
    <property type="component" value="Chromosome"/>
</dbReference>
<dbReference type="InterPro" id="IPR029787">
    <property type="entry name" value="Nucleotide_cyclase"/>
</dbReference>
<dbReference type="InterPro" id="IPR043128">
    <property type="entry name" value="Rev_trsase/Diguanyl_cyclase"/>
</dbReference>
<dbReference type="NCBIfam" id="TIGR00254">
    <property type="entry name" value="GGDEF"/>
    <property type="match status" value="1"/>
</dbReference>
<keyword evidence="1" id="KW-0597">Phosphoprotein</keyword>
<dbReference type="SMART" id="SM00052">
    <property type="entry name" value="EAL"/>
    <property type="match status" value="1"/>
</dbReference>
<dbReference type="InterPro" id="IPR001789">
    <property type="entry name" value="Sig_transdc_resp-reg_receiver"/>
</dbReference>
<dbReference type="Pfam" id="PF00563">
    <property type="entry name" value="EAL"/>
    <property type="match status" value="1"/>
</dbReference>
<dbReference type="InterPro" id="IPR000160">
    <property type="entry name" value="GGDEF_dom"/>
</dbReference>
<dbReference type="InterPro" id="IPR001633">
    <property type="entry name" value="EAL_dom"/>
</dbReference>
<dbReference type="RefSeq" id="WP_266248118.1">
    <property type="nucleotide sequence ID" value="NZ_CP112866.1"/>
</dbReference>
<dbReference type="InterPro" id="IPR035919">
    <property type="entry name" value="EAL_sf"/>
</dbReference>
<dbReference type="Pfam" id="PF00990">
    <property type="entry name" value="GGDEF"/>
    <property type="match status" value="1"/>
</dbReference>
<dbReference type="InterPro" id="IPR011006">
    <property type="entry name" value="CheY-like_superfamily"/>
</dbReference>
<protein>
    <submittedName>
        <fullName evidence="5">EAL domain-containing protein</fullName>
    </submittedName>
</protein>
<evidence type="ECO:0000256" key="1">
    <source>
        <dbReference type="PROSITE-ProRule" id="PRU00169"/>
    </source>
</evidence>
<feature type="modified residue" description="4-aspartylphosphate" evidence="1">
    <location>
        <position position="96"/>
    </location>
</feature>
<name>A0ABY6QBP9_9PSED</name>
<dbReference type="Gene3D" id="3.30.70.270">
    <property type="match status" value="1"/>
</dbReference>
<dbReference type="InterPro" id="IPR052155">
    <property type="entry name" value="Biofilm_reg_signaling"/>
</dbReference>
<feature type="domain" description="EAL" evidence="3">
    <location>
        <begin position="371"/>
        <end position="625"/>
    </location>
</feature>
<dbReference type="SUPFAM" id="SSF141868">
    <property type="entry name" value="EAL domain-like"/>
    <property type="match status" value="1"/>
</dbReference>
<dbReference type="Gene3D" id="3.20.20.450">
    <property type="entry name" value="EAL domain"/>
    <property type="match status" value="1"/>
</dbReference>
<dbReference type="SMART" id="SM00448">
    <property type="entry name" value="REC"/>
    <property type="match status" value="1"/>
</dbReference>
<keyword evidence="6" id="KW-1185">Reference proteome</keyword>
<evidence type="ECO:0000259" key="4">
    <source>
        <dbReference type="PROSITE" id="PS50887"/>
    </source>
</evidence>
<feature type="domain" description="GGDEF" evidence="4">
    <location>
        <begin position="229"/>
        <end position="362"/>
    </location>
</feature>
<sequence>MSSSPLEVPDAGSARANRRILIVDDAASIHEDFRKILCADAESEQSLDSLEEALFGTTAAVRQAFVLDSAYQGQEALALVNQALAANAPYALAFIDMRMPPGWDGLQTIEQLWNVDPNLQIALCTAYSDYSFEAIEARLKYNDQLLILKKPFDHLEIRQMASALTWKWQLAQDVALKVISLERTIEERVQELLKVSHLLQYDALTELPNSTLLGDRLTQAIALGRRHDTQLAVMFIGLDRFKRINNALGYPVGDEVLQQVSHSLVAAVRASDSVFRYGSDEFVILLHDVQHPQQTQHIAHKVLKAISVTRHVAGHDLSVTASLGISLYPNDSCNAVELIKHAETAMHTSKERGANDFSFYTEDMNLRAQRQQNLESAIRQALDRDEFVLHYQPKLDLKSGRIVGAEALIRWFQPRSGWVSPVDFIPVAEDSGLIVPLTQWVLRQACEQAQAWRGMGLPPLCVSVNVSAIDFRQRDFVDNLAAILKQTGLPPARLELEITESVLMQNVDDTVDLLHKIKALGVRLALDDFGTGYSSLSYLRRFPIDVLKIDQSFVRGLNVNSQDAQLISAIIGMGKSLELNIIAEGVETLEQLAFLKSQACEEGQGFLFSKAVPPKDFAQLLQVGSPTLMPNP</sequence>
<dbReference type="SMART" id="SM00267">
    <property type="entry name" value="GGDEF"/>
    <property type="match status" value="1"/>
</dbReference>
<proteinExistence type="predicted"/>
<dbReference type="SUPFAM" id="SSF52172">
    <property type="entry name" value="CheY-like"/>
    <property type="match status" value="1"/>
</dbReference>
<evidence type="ECO:0000313" key="5">
    <source>
        <dbReference type="EMBL" id="UZW17422.1"/>
    </source>
</evidence>
<evidence type="ECO:0000259" key="2">
    <source>
        <dbReference type="PROSITE" id="PS50110"/>
    </source>
</evidence>
<dbReference type="SUPFAM" id="SSF55073">
    <property type="entry name" value="Nucleotide cyclase"/>
    <property type="match status" value="1"/>
</dbReference>
<evidence type="ECO:0000259" key="3">
    <source>
        <dbReference type="PROSITE" id="PS50883"/>
    </source>
</evidence>
<dbReference type="Gene3D" id="3.40.50.2300">
    <property type="match status" value="1"/>
</dbReference>